<dbReference type="EMBL" id="CP040908">
    <property type="protein sequence ID" value="QLL57245.1"/>
    <property type="molecule type" value="Genomic_DNA"/>
</dbReference>
<name>A0A7H9DQG4_9FLAO</name>
<dbReference type="Proteomes" id="UP000510643">
    <property type="component" value="Chromosome"/>
</dbReference>
<dbReference type="RefSeq" id="WP_180906105.1">
    <property type="nucleotide sequence ID" value="NZ_CP040908.1"/>
</dbReference>
<protein>
    <submittedName>
        <fullName evidence="1">Uncharacterized protein</fullName>
    </submittedName>
</protein>
<gene>
    <name evidence="1" type="ORF">FH779_03700</name>
</gene>
<keyword evidence="2" id="KW-1185">Reference proteome</keyword>
<dbReference type="AlphaFoldDB" id="A0A7H9DQG4"/>
<proteinExistence type="predicted"/>
<evidence type="ECO:0000313" key="1">
    <source>
        <dbReference type="EMBL" id="QLL57245.1"/>
    </source>
</evidence>
<evidence type="ECO:0000313" key="2">
    <source>
        <dbReference type="Proteomes" id="UP000510643"/>
    </source>
</evidence>
<sequence>MDDFKKNIIYFDEQEFVMNNIKTRYSFNKLNVVKILGKGSFKIYIKDRFKLELPNDVFYINIGYEGATE</sequence>
<dbReference type="GeneID" id="78400543"/>
<organism evidence="1 2">
    <name type="scientific">Empedobacter falsenii</name>
    <dbReference type="NCBI Taxonomy" id="343874"/>
    <lineage>
        <taxon>Bacteria</taxon>
        <taxon>Pseudomonadati</taxon>
        <taxon>Bacteroidota</taxon>
        <taxon>Flavobacteriia</taxon>
        <taxon>Flavobacteriales</taxon>
        <taxon>Weeksellaceae</taxon>
        <taxon>Empedobacter</taxon>
    </lineage>
</organism>
<reference evidence="1 2" key="1">
    <citation type="submission" date="2019-06" db="EMBL/GenBank/DDBJ databases">
        <title>Emergence of pandrug resistant Empedobacter falsenii in China.</title>
        <authorList>
            <person name="Dong N."/>
            <person name="Chen S."/>
            <person name="Zhang R."/>
        </authorList>
    </citation>
    <scope>NUCLEOTIDE SEQUENCE [LARGE SCALE GENOMIC DNA]</scope>
    <source>
        <strain evidence="1 2">1681-1</strain>
    </source>
</reference>
<accession>A0A7H9DQG4</accession>
<dbReference type="KEGG" id="efal:FH779_03700"/>